<proteinExistence type="predicted"/>
<reference evidence="1 2" key="1">
    <citation type="submission" date="2018-10" db="EMBL/GenBank/DDBJ databases">
        <authorList>
            <person name="Jung H.S."/>
            <person name="Jeon C.O."/>
        </authorList>
    </citation>
    <scope>NUCLEOTIDE SEQUENCE [LARGE SCALE GENOMIC DNA]</scope>
    <source>
        <strain evidence="1 2">MA-7-27</strain>
    </source>
</reference>
<organism evidence="1 2">
    <name type="scientific">Rhodophyticola porphyridii</name>
    <dbReference type="NCBI Taxonomy" id="1852017"/>
    <lineage>
        <taxon>Bacteria</taxon>
        <taxon>Pseudomonadati</taxon>
        <taxon>Pseudomonadota</taxon>
        <taxon>Alphaproteobacteria</taxon>
        <taxon>Rhodobacterales</taxon>
        <taxon>Roseobacteraceae</taxon>
        <taxon>Rhodophyticola</taxon>
    </lineage>
</organism>
<evidence type="ECO:0000313" key="1">
    <source>
        <dbReference type="EMBL" id="RMA41804.1"/>
    </source>
</evidence>
<name>A0A3L9XZ34_9RHOB</name>
<dbReference type="OrthoDB" id="9181262at2"/>
<comment type="caution">
    <text evidence="1">The sequence shown here is derived from an EMBL/GenBank/DDBJ whole genome shotgun (WGS) entry which is preliminary data.</text>
</comment>
<sequence length="333" mass="37624">MSASTIPYRLRPNKFIDREIFVDLINHLVPQRGASEYVYISMGGMHLVDHSIVYRRTGIPNLYSFDHEEKTVRRQNFNRPLETVFCEQLGSDQLASKLDQIVSNFDNAANVVVWLDYTDPNQRLEQLQETAAVAMRLQPGDILRVTVNTHIPTLDENGDSGAWKAAGAESPGAYRCERLRAQIGEYLPTDLRAIAETGFPSAMLGSISVTLSKASRESGAGLNFQPVLLTSYKDGQRMTTATVIVDSEDHPFRADSKTWRFMPKDWMDVLEISAPDLSLREKYRIDHEISKSSADINQSLGFPLSETENKSIAAIESYKMLRRYYPSFHHTEA</sequence>
<gene>
    <name evidence="1" type="ORF">D9R08_13175</name>
</gene>
<dbReference type="EMBL" id="RCNT01000006">
    <property type="protein sequence ID" value="RMA41804.1"/>
    <property type="molecule type" value="Genomic_DNA"/>
</dbReference>
<dbReference type="AlphaFoldDB" id="A0A3L9XZ34"/>
<evidence type="ECO:0000313" key="2">
    <source>
        <dbReference type="Proteomes" id="UP000281343"/>
    </source>
</evidence>
<protein>
    <submittedName>
        <fullName evidence="1">Uncharacterized protein</fullName>
    </submittedName>
</protein>
<keyword evidence="2" id="KW-1185">Reference proteome</keyword>
<dbReference type="RefSeq" id="WP_121898518.1">
    <property type="nucleotide sequence ID" value="NZ_RCNT01000006.1"/>
</dbReference>
<dbReference type="Pfam" id="PF20553">
    <property type="entry name" value="Methyltransf_35"/>
    <property type="match status" value="1"/>
</dbReference>
<dbReference type="Proteomes" id="UP000281343">
    <property type="component" value="Unassembled WGS sequence"/>
</dbReference>
<accession>A0A3L9XZ34</accession>
<dbReference type="InterPro" id="IPR046788">
    <property type="entry name" value="Methyltransf_35"/>
</dbReference>